<keyword evidence="6" id="KW-1185">Reference proteome</keyword>
<proteinExistence type="predicted"/>
<dbReference type="CDD" id="cd09076">
    <property type="entry name" value="L1-EN"/>
    <property type="match status" value="1"/>
</dbReference>
<dbReference type="InterPro" id="IPR045609">
    <property type="entry name" value="DUF6451"/>
</dbReference>
<feature type="domain" description="DUF6451" evidence="4">
    <location>
        <begin position="743"/>
        <end position="775"/>
    </location>
</feature>
<dbReference type="InterPro" id="IPR036691">
    <property type="entry name" value="Endo/exonu/phosph_ase_sf"/>
</dbReference>
<dbReference type="Pfam" id="PF20049">
    <property type="entry name" value="DUF6451"/>
    <property type="match status" value="1"/>
</dbReference>
<reference evidence="5" key="1">
    <citation type="journal article" date="2023" name="G3 (Bethesda)">
        <title>A reference genome for the long-term kleptoplast-retaining sea slug Elysia crispata morphotype clarki.</title>
        <authorList>
            <person name="Eastman K.E."/>
            <person name="Pendleton A.L."/>
            <person name="Shaikh M.A."/>
            <person name="Suttiyut T."/>
            <person name="Ogas R."/>
            <person name="Tomko P."/>
            <person name="Gavelis G."/>
            <person name="Widhalm J.R."/>
            <person name="Wisecaver J.H."/>
        </authorList>
    </citation>
    <scope>NUCLEOTIDE SEQUENCE</scope>
    <source>
        <strain evidence="5">ECLA1</strain>
    </source>
</reference>
<evidence type="ECO:0000259" key="4">
    <source>
        <dbReference type="Pfam" id="PF20049"/>
    </source>
</evidence>
<sequence length="949" mass="108260">MRKEEGWARGQHPLPVKKQTATKTQTREKLKDISVLGEDESSARELMTPGSESQDLEAARQTTIISTSTITTIGAWNVRTMFEKGKTAQVAAEMRNNKLTLLGISESRWTGSGQRRLATGEMLLFSGHEEEDAPHTLGVALMLSTTAQKALIGWEAHGPRILTATFRTKIRRINMDVIQYYAPTNETDEAEKDDFYDRLLRITQSRPQRNILIVMGGINAKIGGDNTGFEEIMGQQGLLNDNGERFANLCATSSLVIGGSLFQHKRIYKATWVSPDHHTENQIDHVCIKKKFRRSLQDVRVKRGADVGSDHHLLVARLKLKLKKNYVGEIGNRKREALTSTCQEVLGPKKSDHKEWISAETFRKIEERKKKKDAVNKSRTRTTKQIAQKEYAEANKNVKKSFRKDARNFVDMLANEAEEAAHYGNMRQLYSTIKMLSGKVKTCTERPIKGKNGKTIRDVEGQKNRWREHFEEPLNRPEPRNPPDIQPAENDLPINCEAPTKEEIRRAINHLRDGKATGPDGIPAEALKADVETSVEMLHPLFIKIWEEDQVPTEWKEGYLIKLPKKGDLISCSNYRGITLLSIPGKVFNRVLLNRMKDVVDPNFRDQKAGFRKGRSCTDQIASLRIILEQSLEWNSSLYINFVDYEKAFDSVDRKSLWRLLRLYGVPEKTTNSIRNSYEGMTCRVIHGNQVTDAFQVKTGPPILLEDVALEEVESFTYLGSIVDNKGGTDADVRVRIGKARAAFKQLKDVWKASKQTKNTKLRLFNTPVKPVLLYGAETWRTTLSTMNRLQTFINGCIMIILKIKWLEKISNQELRQQTRQMPVEQEILRRRSGWVRHTLRKPGCSTTSRALIWNPQGKRKRGRPRNTWRRDLEADTKRLDHTWKQLESLAEDSCRRPLPHKGFTGLSQSQAPAITNRILVIFVIKAVLLAVVVVVFFLLHLRQVALPE</sequence>
<dbReference type="InterPro" id="IPR000477">
    <property type="entry name" value="RT_dom"/>
</dbReference>
<dbReference type="Proteomes" id="UP001283361">
    <property type="component" value="Unassembled WGS sequence"/>
</dbReference>
<comment type="caution">
    <text evidence="5">The sequence shown here is derived from an EMBL/GenBank/DDBJ whole genome shotgun (WGS) entry which is preliminary data.</text>
</comment>
<dbReference type="PANTHER" id="PTHR47027:SF20">
    <property type="entry name" value="REVERSE TRANSCRIPTASE-LIKE PROTEIN WITH RNA-DIRECTED DNA POLYMERASE DOMAIN"/>
    <property type="match status" value="1"/>
</dbReference>
<evidence type="ECO:0008006" key="7">
    <source>
        <dbReference type="Google" id="ProtNLM"/>
    </source>
</evidence>
<protein>
    <recommendedName>
        <fullName evidence="7">Reverse transcriptase domain-containing protein</fullName>
    </recommendedName>
</protein>
<keyword evidence="2" id="KW-0812">Transmembrane</keyword>
<evidence type="ECO:0000256" key="2">
    <source>
        <dbReference type="SAM" id="Phobius"/>
    </source>
</evidence>
<feature type="region of interest" description="Disordered" evidence="1">
    <location>
        <begin position="1"/>
        <end position="31"/>
    </location>
</feature>
<dbReference type="PANTHER" id="PTHR47027">
    <property type="entry name" value="REVERSE TRANSCRIPTASE DOMAIN-CONTAINING PROTEIN"/>
    <property type="match status" value="1"/>
</dbReference>
<evidence type="ECO:0000313" key="6">
    <source>
        <dbReference type="Proteomes" id="UP001283361"/>
    </source>
</evidence>
<feature type="transmembrane region" description="Helical" evidence="2">
    <location>
        <begin position="919"/>
        <end position="940"/>
    </location>
</feature>
<keyword evidence="2" id="KW-0472">Membrane</keyword>
<evidence type="ECO:0000256" key="1">
    <source>
        <dbReference type="SAM" id="MobiDB-lite"/>
    </source>
</evidence>
<gene>
    <name evidence="5" type="ORF">RRG08_025933</name>
</gene>
<organism evidence="5 6">
    <name type="scientific">Elysia crispata</name>
    <name type="common">lettuce slug</name>
    <dbReference type="NCBI Taxonomy" id="231223"/>
    <lineage>
        <taxon>Eukaryota</taxon>
        <taxon>Metazoa</taxon>
        <taxon>Spiralia</taxon>
        <taxon>Lophotrochozoa</taxon>
        <taxon>Mollusca</taxon>
        <taxon>Gastropoda</taxon>
        <taxon>Heterobranchia</taxon>
        <taxon>Euthyneura</taxon>
        <taxon>Panpulmonata</taxon>
        <taxon>Sacoglossa</taxon>
        <taxon>Placobranchoidea</taxon>
        <taxon>Plakobranchidae</taxon>
        <taxon>Elysia</taxon>
    </lineage>
</organism>
<feature type="region of interest" description="Disordered" evidence="1">
    <location>
        <begin position="470"/>
        <end position="493"/>
    </location>
</feature>
<dbReference type="AlphaFoldDB" id="A0AAE0ZYU8"/>
<name>A0AAE0ZYU8_9GAST</name>
<keyword evidence="2" id="KW-1133">Transmembrane helix</keyword>
<dbReference type="Pfam" id="PF00078">
    <property type="entry name" value="RVT_1"/>
    <property type="match status" value="1"/>
</dbReference>
<accession>A0AAE0ZYU8</accession>
<dbReference type="SUPFAM" id="SSF56219">
    <property type="entry name" value="DNase I-like"/>
    <property type="match status" value="1"/>
</dbReference>
<evidence type="ECO:0000313" key="5">
    <source>
        <dbReference type="EMBL" id="KAK3778000.1"/>
    </source>
</evidence>
<dbReference type="Gene3D" id="3.60.10.10">
    <property type="entry name" value="Endonuclease/exonuclease/phosphatase"/>
    <property type="match status" value="1"/>
</dbReference>
<feature type="compositionally biased region" description="Basic and acidic residues" evidence="1">
    <location>
        <begin position="470"/>
        <end position="481"/>
    </location>
</feature>
<dbReference type="EMBL" id="JAWDGP010003043">
    <property type="protein sequence ID" value="KAK3778000.1"/>
    <property type="molecule type" value="Genomic_DNA"/>
</dbReference>
<feature type="domain" description="Reverse transcriptase" evidence="3">
    <location>
        <begin position="564"/>
        <end position="690"/>
    </location>
</feature>
<dbReference type="CDD" id="cd01650">
    <property type="entry name" value="RT_nLTR_like"/>
    <property type="match status" value="1"/>
</dbReference>
<evidence type="ECO:0000259" key="3">
    <source>
        <dbReference type="Pfam" id="PF00078"/>
    </source>
</evidence>